<dbReference type="InterPro" id="IPR036425">
    <property type="entry name" value="MoaB/Mog-like_dom_sf"/>
</dbReference>
<gene>
    <name evidence="1" type="primary">cinA</name>
    <name evidence="3" type="ORF">LUCI_1221</name>
</gene>
<dbReference type="PANTHER" id="PTHR13939">
    <property type="entry name" value="NICOTINAMIDE-NUCLEOTIDE AMIDOHYDROLASE PNCC"/>
    <property type="match status" value="1"/>
</dbReference>
<dbReference type="HAMAP" id="MF_00226_B">
    <property type="entry name" value="CinA_B"/>
    <property type="match status" value="1"/>
</dbReference>
<feature type="domain" description="MoaB/Mog" evidence="2">
    <location>
        <begin position="6"/>
        <end position="173"/>
    </location>
</feature>
<dbReference type="NCBIfam" id="TIGR00199">
    <property type="entry name" value="PncC_domain"/>
    <property type="match status" value="1"/>
</dbReference>
<dbReference type="CDD" id="cd00885">
    <property type="entry name" value="cinA"/>
    <property type="match status" value="1"/>
</dbReference>
<protein>
    <recommendedName>
        <fullName evidence="1">Putative competence-damage inducible protein</fullName>
    </recommendedName>
</protein>
<dbReference type="InterPro" id="IPR008136">
    <property type="entry name" value="CinA_C"/>
</dbReference>
<dbReference type="SUPFAM" id="SSF142433">
    <property type="entry name" value="CinA-like"/>
    <property type="match status" value="1"/>
</dbReference>
<name>A0A498R5B5_9FIRM</name>
<dbReference type="NCBIfam" id="NF001813">
    <property type="entry name" value="PRK00549.1"/>
    <property type="match status" value="1"/>
</dbReference>
<dbReference type="SMART" id="SM00852">
    <property type="entry name" value="MoCF_biosynth"/>
    <property type="match status" value="1"/>
</dbReference>
<dbReference type="PIRSF" id="PIRSF006728">
    <property type="entry name" value="CinA"/>
    <property type="match status" value="1"/>
</dbReference>
<dbReference type="Pfam" id="PF02464">
    <property type="entry name" value="CinA"/>
    <property type="match status" value="1"/>
</dbReference>
<dbReference type="InterPro" id="IPR008135">
    <property type="entry name" value="Competence-induced_CinA"/>
</dbReference>
<organism evidence="3 4">
    <name type="scientific">Lucifera butyrica</name>
    <dbReference type="NCBI Taxonomy" id="1351585"/>
    <lineage>
        <taxon>Bacteria</taxon>
        <taxon>Bacillati</taxon>
        <taxon>Bacillota</taxon>
        <taxon>Negativicutes</taxon>
        <taxon>Veillonellales</taxon>
        <taxon>Veillonellaceae</taxon>
        <taxon>Lucifera</taxon>
    </lineage>
</organism>
<dbReference type="SUPFAM" id="SSF53218">
    <property type="entry name" value="Molybdenum cofactor biosynthesis proteins"/>
    <property type="match status" value="1"/>
</dbReference>
<dbReference type="NCBIfam" id="TIGR00200">
    <property type="entry name" value="cinA_nterm"/>
    <property type="match status" value="1"/>
</dbReference>
<evidence type="ECO:0000313" key="4">
    <source>
        <dbReference type="Proteomes" id="UP000277811"/>
    </source>
</evidence>
<dbReference type="Proteomes" id="UP000277811">
    <property type="component" value="Unassembled WGS sequence"/>
</dbReference>
<dbReference type="AlphaFoldDB" id="A0A498R5B5"/>
<dbReference type="Gene3D" id="3.90.950.20">
    <property type="entry name" value="CinA-like"/>
    <property type="match status" value="1"/>
</dbReference>
<reference evidence="3 4" key="1">
    <citation type="submission" date="2018-06" db="EMBL/GenBank/DDBJ databases">
        <authorList>
            <person name="Strepis N."/>
        </authorList>
    </citation>
    <scope>NUCLEOTIDE SEQUENCE [LARGE SCALE GENOMIC DNA]</scope>
    <source>
        <strain evidence="3">LUCI</strain>
    </source>
</reference>
<dbReference type="NCBIfam" id="TIGR00177">
    <property type="entry name" value="molyb_syn"/>
    <property type="match status" value="1"/>
</dbReference>
<evidence type="ECO:0000259" key="2">
    <source>
        <dbReference type="SMART" id="SM00852"/>
    </source>
</evidence>
<dbReference type="InterPro" id="IPR041424">
    <property type="entry name" value="CinA_KH"/>
</dbReference>
<dbReference type="EMBL" id="UPPP01000061">
    <property type="protein sequence ID" value="VBB06010.1"/>
    <property type="molecule type" value="Genomic_DNA"/>
</dbReference>
<evidence type="ECO:0000313" key="3">
    <source>
        <dbReference type="EMBL" id="VBB06010.1"/>
    </source>
</evidence>
<dbReference type="InterPro" id="IPR036653">
    <property type="entry name" value="CinA-like_C"/>
</dbReference>
<dbReference type="InterPro" id="IPR001453">
    <property type="entry name" value="MoaB/Mog_dom"/>
</dbReference>
<dbReference type="Gene3D" id="3.40.980.10">
    <property type="entry name" value="MoaB/Mog-like domain"/>
    <property type="match status" value="1"/>
</dbReference>
<dbReference type="Pfam" id="PF18146">
    <property type="entry name" value="CinA_KH"/>
    <property type="match status" value="1"/>
</dbReference>
<evidence type="ECO:0000256" key="1">
    <source>
        <dbReference type="HAMAP-Rule" id="MF_00226"/>
    </source>
</evidence>
<dbReference type="InterPro" id="IPR050101">
    <property type="entry name" value="CinA"/>
</dbReference>
<keyword evidence="4" id="KW-1185">Reference proteome</keyword>
<proteinExistence type="inferred from homology"/>
<dbReference type="RefSeq" id="WP_207857083.1">
    <property type="nucleotide sequence ID" value="NZ_UPPP01000061.1"/>
</dbReference>
<accession>A0A498R5B5</accession>
<dbReference type="Gene3D" id="3.30.70.2860">
    <property type="match status" value="1"/>
</dbReference>
<comment type="similarity">
    <text evidence="1">Belongs to the CinA family.</text>
</comment>
<dbReference type="PANTHER" id="PTHR13939:SF0">
    <property type="entry name" value="NMN AMIDOHYDROLASE-LIKE PROTEIN YFAY"/>
    <property type="match status" value="1"/>
</dbReference>
<dbReference type="Pfam" id="PF00994">
    <property type="entry name" value="MoCF_biosynth"/>
    <property type="match status" value="1"/>
</dbReference>
<sequence>MKMIVEIITTGTELLLGQIINTNAPYLAQKLNEIGFSVLYQTTVGDNRERMRNVMKTALSRADIVITSGGLGPTQGDITKEVTALVLDRPLFLHEPSVSRIQNYFAKRHMTMPDNNLRQAMMPKGAIVVDNERGTAPGVITEADNKIIINLPGPPHELNWMFENRIQAYLQERFGSQGVIISKVLRTYGIGESSLEEKIKDQILEQNNPTIALLAREGEIHIRLTAKAGNTEEANRLIGEVESKMMPAIAPYLFGVNDETLENAVGQILQSKKLTIALAESCTGGLATSRLTDVPGSSAYLMGSIVSYSNEIKNKFLDVSEQILASQGAVSAETATAMACGVRKRLGTHIGVGITGIAGPGGATADKPVGLVFIAVDGSRGPRYFQYNFTGQRKEIKNRTAKAALFHIREYLLSL</sequence>